<evidence type="ECO:0000256" key="1">
    <source>
        <dbReference type="SAM" id="MobiDB-lite"/>
    </source>
</evidence>
<organism evidence="2 3">
    <name type="scientific">Sporichthya brevicatena</name>
    <dbReference type="NCBI Taxonomy" id="171442"/>
    <lineage>
        <taxon>Bacteria</taxon>
        <taxon>Bacillati</taxon>
        <taxon>Actinomycetota</taxon>
        <taxon>Actinomycetes</taxon>
        <taxon>Sporichthyales</taxon>
        <taxon>Sporichthyaceae</taxon>
        <taxon>Sporichthya</taxon>
    </lineage>
</organism>
<reference evidence="3" key="1">
    <citation type="journal article" date="2019" name="Int. J. Syst. Evol. Microbiol.">
        <title>The Global Catalogue of Microorganisms (GCM) 10K type strain sequencing project: providing services to taxonomists for standard genome sequencing and annotation.</title>
        <authorList>
            <consortium name="The Broad Institute Genomics Platform"/>
            <consortium name="The Broad Institute Genome Sequencing Center for Infectious Disease"/>
            <person name="Wu L."/>
            <person name="Ma J."/>
        </authorList>
    </citation>
    <scope>NUCLEOTIDE SEQUENCE [LARGE SCALE GENOMIC DNA]</scope>
    <source>
        <strain evidence="3">JCM 10671</strain>
    </source>
</reference>
<name>A0ABP3S4F8_9ACTN</name>
<dbReference type="EMBL" id="BAAAHE010000019">
    <property type="protein sequence ID" value="GAA0621429.1"/>
    <property type="molecule type" value="Genomic_DNA"/>
</dbReference>
<keyword evidence="3" id="KW-1185">Reference proteome</keyword>
<evidence type="ECO:0000313" key="2">
    <source>
        <dbReference type="EMBL" id="GAA0621429.1"/>
    </source>
</evidence>
<comment type="caution">
    <text evidence="2">The sequence shown here is derived from an EMBL/GenBank/DDBJ whole genome shotgun (WGS) entry which is preliminary data.</text>
</comment>
<evidence type="ECO:0000313" key="3">
    <source>
        <dbReference type="Proteomes" id="UP001500957"/>
    </source>
</evidence>
<accession>A0ABP3S4F8</accession>
<protein>
    <submittedName>
        <fullName evidence="2">Uncharacterized protein</fullName>
    </submittedName>
</protein>
<feature type="region of interest" description="Disordered" evidence="1">
    <location>
        <begin position="1"/>
        <end position="41"/>
    </location>
</feature>
<proteinExistence type="predicted"/>
<sequence>MNRRRSDRRERNLKLHQQVEAPMSRQSPPRHRRPRSRRSTTLAASGTLAVGLALPLALTASPAAAAERAAAAEPAADAPPRVTGLSNFFDYCQTGATLAVPLFYGIGTSTVNLALAQFPAEAQPVTNEILAAEAAGPQVFEAMAEPARQFIDGGRAAAAPLAAYNEQFNGGLTAFAEGTRAAADALGPVVQPADVSMMQFAEFLESLRAQ</sequence>
<dbReference type="Proteomes" id="UP001500957">
    <property type="component" value="Unassembled WGS sequence"/>
</dbReference>
<feature type="compositionally biased region" description="Basic residues" evidence="1">
    <location>
        <begin position="28"/>
        <end position="38"/>
    </location>
</feature>
<gene>
    <name evidence="2" type="ORF">GCM10009547_25180</name>
</gene>